<dbReference type="EMBL" id="JAABLM010000001">
    <property type="protein sequence ID" value="NBL63687.1"/>
    <property type="molecule type" value="Genomic_DNA"/>
</dbReference>
<dbReference type="RefSeq" id="WP_166535524.1">
    <property type="nucleotide sequence ID" value="NZ_JAABLM010000001.1"/>
</dbReference>
<sequence>MHKILNKLVIVLADDDIDDIQIFEDAIGAVIEYYEFHFFKNGIELINYLSNPQHNQPDILFLDLNMPLMGGFEALRIIREELHLAGMIAMYTTSSQEQHVSRAFSGGANLFVTKPRDFSKLKNLLHKILIGTIEFGGAVPYVRSG</sequence>
<comment type="caution">
    <text evidence="3">The sequence shown here is derived from an EMBL/GenBank/DDBJ whole genome shotgun (WGS) entry which is preliminary data.</text>
</comment>
<dbReference type="Pfam" id="PF00072">
    <property type="entry name" value="Response_reg"/>
    <property type="match status" value="1"/>
</dbReference>
<name>A0ABW9Z8K6_9FLAO</name>
<gene>
    <name evidence="3" type="ORF">GV828_00575</name>
</gene>
<dbReference type="InterPro" id="IPR052893">
    <property type="entry name" value="TCS_response_regulator"/>
</dbReference>
<protein>
    <submittedName>
        <fullName evidence="3">Response regulator</fullName>
    </submittedName>
</protein>
<keyword evidence="1" id="KW-0597">Phosphoprotein</keyword>
<keyword evidence="4" id="KW-1185">Reference proteome</keyword>
<feature type="domain" description="Response regulatory" evidence="2">
    <location>
        <begin position="9"/>
        <end position="129"/>
    </location>
</feature>
<organism evidence="3 4">
    <name type="scientific">Flavobacterium ichthyis</name>
    <dbReference type="NCBI Taxonomy" id="2698827"/>
    <lineage>
        <taxon>Bacteria</taxon>
        <taxon>Pseudomonadati</taxon>
        <taxon>Bacteroidota</taxon>
        <taxon>Flavobacteriia</taxon>
        <taxon>Flavobacteriales</taxon>
        <taxon>Flavobacteriaceae</taxon>
        <taxon>Flavobacterium</taxon>
    </lineage>
</organism>
<dbReference type="Gene3D" id="3.40.50.2300">
    <property type="match status" value="1"/>
</dbReference>
<dbReference type="SMART" id="SM00448">
    <property type="entry name" value="REC"/>
    <property type="match status" value="1"/>
</dbReference>
<dbReference type="PANTHER" id="PTHR44520:SF2">
    <property type="entry name" value="RESPONSE REGULATOR RCP1"/>
    <property type="match status" value="1"/>
</dbReference>
<evidence type="ECO:0000313" key="3">
    <source>
        <dbReference type="EMBL" id="NBL63687.1"/>
    </source>
</evidence>
<proteinExistence type="predicted"/>
<dbReference type="InterPro" id="IPR001789">
    <property type="entry name" value="Sig_transdc_resp-reg_receiver"/>
</dbReference>
<accession>A0ABW9Z8K6</accession>
<reference evidence="4" key="1">
    <citation type="submission" date="2020-01" db="EMBL/GenBank/DDBJ databases">
        <title>Sphingomonas sp. strain CSW-10.</title>
        <authorList>
            <person name="Chen W.-M."/>
        </authorList>
    </citation>
    <scope>NUCLEOTIDE SEQUENCE [LARGE SCALE GENOMIC DNA]</scope>
    <source>
        <strain evidence="4">NST-5</strain>
    </source>
</reference>
<dbReference type="SUPFAM" id="SSF52172">
    <property type="entry name" value="CheY-like"/>
    <property type="match status" value="1"/>
</dbReference>
<dbReference type="PANTHER" id="PTHR44520">
    <property type="entry name" value="RESPONSE REGULATOR RCP1-RELATED"/>
    <property type="match status" value="1"/>
</dbReference>
<dbReference type="InterPro" id="IPR011006">
    <property type="entry name" value="CheY-like_superfamily"/>
</dbReference>
<feature type="modified residue" description="4-aspartylphosphate" evidence="1">
    <location>
        <position position="63"/>
    </location>
</feature>
<evidence type="ECO:0000313" key="4">
    <source>
        <dbReference type="Proteomes" id="UP000798602"/>
    </source>
</evidence>
<evidence type="ECO:0000256" key="1">
    <source>
        <dbReference type="PROSITE-ProRule" id="PRU00169"/>
    </source>
</evidence>
<dbReference type="Proteomes" id="UP000798602">
    <property type="component" value="Unassembled WGS sequence"/>
</dbReference>
<evidence type="ECO:0000259" key="2">
    <source>
        <dbReference type="PROSITE" id="PS50110"/>
    </source>
</evidence>
<dbReference type="PROSITE" id="PS50110">
    <property type="entry name" value="RESPONSE_REGULATORY"/>
    <property type="match status" value="1"/>
</dbReference>